<dbReference type="EMBL" id="QMFB01000011">
    <property type="protein sequence ID" value="RAV19624.1"/>
    <property type="molecule type" value="Genomic_DNA"/>
</dbReference>
<evidence type="ECO:0000313" key="4">
    <source>
        <dbReference type="Proteomes" id="UP000250369"/>
    </source>
</evidence>
<accession>A0A329MIJ7</accession>
<dbReference type="SUPFAM" id="SSF53474">
    <property type="entry name" value="alpha/beta-Hydrolases"/>
    <property type="match status" value="1"/>
</dbReference>
<dbReference type="Proteomes" id="UP000250369">
    <property type="component" value="Unassembled WGS sequence"/>
</dbReference>
<proteinExistence type="predicted"/>
<keyword evidence="4" id="KW-1185">Reference proteome</keyword>
<protein>
    <recommendedName>
        <fullName evidence="2">Dienelactone hydrolase domain-containing protein</fullName>
    </recommendedName>
</protein>
<dbReference type="InterPro" id="IPR050261">
    <property type="entry name" value="FrsA_esterase"/>
</dbReference>
<evidence type="ECO:0000256" key="1">
    <source>
        <dbReference type="SAM" id="MobiDB-lite"/>
    </source>
</evidence>
<evidence type="ECO:0000259" key="2">
    <source>
        <dbReference type="Pfam" id="PF01738"/>
    </source>
</evidence>
<feature type="compositionally biased region" description="Polar residues" evidence="1">
    <location>
        <begin position="24"/>
        <end position="40"/>
    </location>
</feature>
<dbReference type="InterPro" id="IPR029058">
    <property type="entry name" value="AB_hydrolase_fold"/>
</dbReference>
<dbReference type="AlphaFoldDB" id="A0A329MIJ7"/>
<evidence type="ECO:0000313" key="3">
    <source>
        <dbReference type="EMBL" id="RAV19624.1"/>
    </source>
</evidence>
<dbReference type="PANTHER" id="PTHR22946">
    <property type="entry name" value="DIENELACTONE HYDROLASE DOMAIN-CONTAINING PROTEIN-RELATED"/>
    <property type="match status" value="1"/>
</dbReference>
<organism evidence="3 4">
    <name type="scientific">Paenibacillus contaminans</name>
    <dbReference type="NCBI Taxonomy" id="450362"/>
    <lineage>
        <taxon>Bacteria</taxon>
        <taxon>Bacillati</taxon>
        <taxon>Bacillota</taxon>
        <taxon>Bacilli</taxon>
        <taxon>Bacillales</taxon>
        <taxon>Paenibacillaceae</taxon>
        <taxon>Paenibacillus</taxon>
    </lineage>
</organism>
<name>A0A329MIJ7_9BACL</name>
<dbReference type="Gene3D" id="3.40.50.1820">
    <property type="entry name" value="alpha/beta hydrolase"/>
    <property type="match status" value="1"/>
</dbReference>
<comment type="caution">
    <text evidence="3">The sequence shown here is derived from an EMBL/GenBank/DDBJ whole genome shotgun (WGS) entry which is preliminary data.</text>
</comment>
<dbReference type="OrthoDB" id="8183145at2"/>
<dbReference type="Pfam" id="PF01738">
    <property type="entry name" value="DLH"/>
    <property type="match status" value="1"/>
</dbReference>
<dbReference type="PANTHER" id="PTHR22946:SF8">
    <property type="entry name" value="ACETYL XYLAN ESTERASE DOMAIN-CONTAINING PROTEIN"/>
    <property type="match status" value="1"/>
</dbReference>
<sequence>MANAKNKPNSGSTDRGRGDSGFSCSDSPENRNPYSESLYSENPDIGKVYRQRQKSEFDELIESRRHAANGRRKRFFQLDTSSIAAFEKDASRMRERLKEMLGWPLAPEPDGRPEASHEAIPEAKVHFVSEDRLGYIYRLEIEAGYGLTTYGLLFVPKKDGPHPLVISQHGGWGTPELCSGFYGDSNYNDMTRRVLKRGAAIFAPQLLLWRAETDGPEYHRHRYDNQLKQLGSSIAAVEIYKIQKALDYLISRPDVDSTRIGMIGLSYGGFYTMFTAALDTRIRAAYSSCFINDRFVADWQDFTWFDSGNTMLDAEICAFVAPRFLYLEAGTRDETFLHVHARREMDKVAEVYGRLNLPHRFCGKSFDGGHELDPQDEGIERFCRYLLHGEEERNRCQ</sequence>
<reference evidence="3 4" key="1">
    <citation type="journal article" date="2009" name="Int. J. Syst. Evol. Microbiol.">
        <title>Paenibacillus contaminans sp. nov., isolated from a contaminated laboratory plate.</title>
        <authorList>
            <person name="Chou J.H."/>
            <person name="Lee J.H."/>
            <person name="Lin M.C."/>
            <person name="Chang P.S."/>
            <person name="Arun A.B."/>
            <person name="Young C.C."/>
            <person name="Chen W.M."/>
        </authorList>
    </citation>
    <scope>NUCLEOTIDE SEQUENCE [LARGE SCALE GENOMIC DNA]</scope>
    <source>
        <strain evidence="3 4">CKOBP-6</strain>
    </source>
</reference>
<dbReference type="RefSeq" id="WP_113032529.1">
    <property type="nucleotide sequence ID" value="NZ_QMFB01000011.1"/>
</dbReference>
<feature type="region of interest" description="Disordered" evidence="1">
    <location>
        <begin position="1"/>
        <end position="47"/>
    </location>
</feature>
<gene>
    <name evidence="3" type="ORF">DQG23_19370</name>
</gene>
<feature type="domain" description="Dienelactone hydrolase" evidence="2">
    <location>
        <begin position="152"/>
        <end position="285"/>
    </location>
</feature>
<dbReference type="InterPro" id="IPR002925">
    <property type="entry name" value="Dienelactn_hydro"/>
</dbReference>
<dbReference type="GO" id="GO:0016787">
    <property type="term" value="F:hydrolase activity"/>
    <property type="evidence" value="ECO:0007669"/>
    <property type="project" value="InterPro"/>
</dbReference>